<organism evidence="1 2">
    <name type="scientific">Undibacterium rugosum</name>
    <dbReference type="NCBI Taxonomy" id="2762291"/>
    <lineage>
        <taxon>Bacteria</taxon>
        <taxon>Pseudomonadati</taxon>
        <taxon>Pseudomonadota</taxon>
        <taxon>Betaproteobacteria</taxon>
        <taxon>Burkholderiales</taxon>
        <taxon>Oxalobacteraceae</taxon>
        <taxon>Undibacterium</taxon>
    </lineage>
</organism>
<evidence type="ECO:0000313" key="1">
    <source>
        <dbReference type="EMBL" id="MBC3936104.1"/>
    </source>
</evidence>
<accession>A0A923I1J3</accession>
<keyword evidence="2" id="KW-1185">Reference proteome</keyword>
<evidence type="ECO:0000313" key="2">
    <source>
        <dbReference type="Proteomes" id="UP000612361"/>
    </source>
</evidence>
<reference evidence="1" key="1">
    <citation type="submission" date="2020-08" db="EMBL/GenBank/DDBJ databases">
        <title>Novel species isolated from subtropical streams in China.</title>
        <authorList>
            <person name="Lu H."/>
        </authorList>
    </citation>
    <scope>NUCLEOTIDE SEQUENCE</scope>
    <source>
        <strain evidence="1">CY7W</strain>
    </source>
</reference>
<comment type="caution">
    <text evidence="1">The sequence shown here is derived from an EMBL/GenBank/DDBJ whole genome shotgun (WGS) entry which is preliminary data.</text>
</comment>
<dbReference type="Proteomes" id="UP000612361">
    <property type="component" value="Unassembled WGS sequence"/>
</dbReference>
<sequence>MKTILFRCGTEFQSVDNIYVKNIYSGFIEGVADPKINQDIVADFVQDIRQRAWQGKPYLLFSSMNDNAHYPALPEYACAVNLRFAEPVHHPDCLMSAATLVWFQQQNPILHGFDLTELIRELHWKDVASDLSW</sequence>
<protein>
    <submittedName>
        <fullName evidence="1">Uncharacterized protein</fullName>
    </submittedName>
</protein>
<name>A0A923I1J3_9BURK</name>
<proteinExistence type="predicted"/>
<gene>
    <name evidence="1" type="ORF">H8K47_12085</name>
</gene>
<dbReference type="RefSeq" id="WP_186881668.1">
    <property type="nucleotide sequence ID" value="NZ_JACOGG010000012.1"/>
</dbReference>
<dbReference type="EMBL" id="JACOGG010000012">
    <property type="protein sequence ID" value="MBC3936104.1"/>
    <property type="molecule type" value="Genomic_DNA"/>
</dbReference>
<dbReference type="AlphaFoldDB" id="A0A923I1J3"/>